<evidence type="ECO:0000259" key="8">
    <source>
        <dbReference type="PROSITE" id="PS50280"/>
    </source>
</evidence>
<protein>
    <recommendedName>
        <fullName evidence="5">Histone-lysine N-methyltransferase SET5</fullName>
    </recommendedName>
    <alternativeName>
        <fullName evidence="4">SET domain-containing protein 5</fullName>
    </alternativeName>
</protein>
<evidence type="ECO:0000256" key="4">
    <source>
        <dbReference type="ARBA" id="ARBA00042380"/>
    </source>
</evidence>
<dbReference type="Gene3D" id="2.170.270.10">
    <property type="entry name" value="SET domain"/>
    <property type="match status" value="1"/>
</dbReference>
<keyword evidence="2" id="KW-0808">Transferase</keyword>
<feature type="domain" description="SET" evidence="8">
    <location>
        <begin position="93"/>
        <end position="347"/>
    </location>
</feature>
<evidence type="ECO:0000256" key="2">
    <source>
        <dbReference type="ARBA" id="ARBA00022679"/>
    </source>
</evidence>
<keyword evidence="10" id="KW-1185">Reference proteome</keyword>
<dbReference type="Gene3D" id="1.10.220.160">
    <property type="match status" value="1"/>
</dbReference>
<dbReference type="GeneID" id="90036847"/>
<dbReference type="PROSITE" id="PS50280">
    <property type="entry name" value="SET"/>
    <property type="match status" value="1"/>
</dbReference>
<dbReference type="Proteomes" id="UP001498771">
    <property type="component" value="Unassembled WGS sequence"/>
</dbReference>
<dbReference type="CDD" id="cd20071">
    <property type="entry name" value="SET_SMYD"/>
    <property type="match status" value="1"/>
</dbReference>
<dbReference type="PANTHER" id="PTHR46402">
    <property type="entry name" value="SET AND MYND DOMAIN-CONTAINING PROTEIN 5"/>
    <property type="match status" value="1"/>
</dbReference>
<dbReference type="InterPro" id="IPR001214">
    <property type="entry name" value="SET_dom"/>
</dbReference>
<keyword evidence="3" id="KW-0949">S-adenosyl-L-methionine</keyword>
<feature type="compositionally biased region" description="Basic residues" evidence="7">
    <location>
        <begin position="418"/>
        <end position="431"/>
    </location>
</feature>
<comment type="catalytic activity">
    <reaction evidence="6">
        <text>L-lysyl-[histone] + S-adenosyl-L-methionine = N(6)-methyl-L-lysyl-[histone] + S-adenosyl-L-homocysteine + H(+)</text>
        <dbReference type="Rhea" id="RHEA:10024"/>
        <dbReference type="Rhea" id="RHEA-COMP:9845"/>
        <dbReference type="Rhea" id="RHEA-COMP:9846"/>
        <dbReference type="ChEBI" id="CHEBI:15378"/>
        <dbReference type="ChEBI" id="CHEBI:29969"/>
        <dbReference type="ChEBI" id="CHEBI:57856"/>
        <dbReference type="ChEBI" id="CHEBI:59789"/>
        <dbReference type="ChEBI" id="CHEBI:61929"/>
    </reaction>
    <physiologicalReaction direction="left-to-right" evidence="6">
        <dbReference type="Rhea" id="RHEA:10025"/>
    </physiologicalReaction>
</comment>
<evidence type="ECO:0000313" key="10">
    <source>
        <dbReference type="Proteomes" id="UP001498771"/>
    </source>
</evidence>
<evidence type="ECO:0000256" key="5">
    <source>
        <dbReference type="ARBA" id="ARBA00044528"/>
    </source>
</evidence>
<evidence type="ECO:0000256" key="6">
    <source>
        <dbReference type="ARBA" id="ARBA00048619"/>
    </source>
</evidence>
<evidence type="ECO:0000256" key="1">
    <source>
        <dbReference type="ARBA" id="ARBA00022603"/>
    </source>
</evidence>
<dbReference type="SUPFAM" id="SSF82199">
    <property type="entry name" value="SET domain"/>
    <property type="match status" value="1"/>
</dbReference>
<reference evidence="9 10" key="1">
    <citation type="submission" date="2024-03" db="EMBL/GenBank/DDBJ databases">
        <title>Genome-scale model development and genomic sequencing of the oleaginous clade Lipomyces.</title>
        <authorList>
            <consortium name="Lawrence Berkeley National Laboratory"/>
            <person name="Czajka J.J."/>
            <person name="Han Y."/>
            <person name="Kim J."/>
            <person name="Mondo S.J."/>
            <person name="Hofstad B.A."/>
            <person name="Robles A."/>
            <person name="Haridas S."/>
            <person name="Riley R."/>
            <person name="LaButti K."/>
            <person name="Pangilinan J."/>
            <person name="Andreopoulos W."/>
            <person name="Lipzen A."/>
            <person name="Yan J."/>
            <person name="Wang M."/>
            <person name="Ng V."/>
            <person name="Grigoriev I.V."/>
            <person name="Spatafora J.W."/>
            <person name="Magnuson J.K."/>
            <person name="Baker S.E."/>
            <person name="Pomraning K.R."/>
        </authorList>
    </citation>
    <scope>NUCLEOTIDE SEQUENCE [LARGE SCALE GENOMIC DNA]</scope>
    <source>
        <strain evidence="9 10">Phaff 52-87</strain>
    </source>
</reference>
<organism evidence="9 10">
    <name type="scientific">Myxozyma melibiosi</name>
    <dbReference type="NCBI Taxonomy" id="54550"/>
    <lineage>
        <taxon>Eukaryota</taxon>
        <taxon>Fungi</taxon>
        <taxon>Dikarya</taxon>
        <taxon>Ascomycota</taxon>
        <taxon>Saccharomycotina</taxon>
        <taxon>Lipomycetes</taxon>
        <taxon>Lipomycetales</taxon>
        <taxon>Lipomycetaceae</taxon>
        <taxon>Myxozyma</taxon>
    </lineage>
</organism>
<gene>
    <name evidence="9" type="ORF">BZA70DRAFT_270660</name>
</gene>
<keyword evidence="1" id="KW-0489">Methyltransferase</keyword>
<proteinExistence type="predicted"/>
<evidence type="ECO:0000256" key="7">
    <source>
        <dbReference type="SAM" id="MobiDB-lite"/>
    </source>
</evidence>
<dbReference type="Pfam" id="PF00856">
    <property type="entry name" value="SET"/>
    <property type="match status" value="1"/>
</dbReference>
<dbReference type="Gene3D" id="6.10.140.2220">
    <property type="match status" value="1"/>
</dbReference>
<evidence type="ECO:0000256" key="3">
    <source>
        <dbReference type="ARBA" id="ARBA00022691"/>
    </source>
</evidence>
<name>A0ABR1FBF8_9ASCO</name>
<dbReference type="InterPro" id="IPR046341">
    <property type="entry name" value="SET_dom_sf"/>
</dbReference>
<dbReference type="RefSeq" id="XP_064770208.1">
    <property type="nucleotide sequence ID" value="XM_064911335.1"/>
</dbReference>
<accession>A0ABR1FBF8</accession>
<dbReference type="EMBL" id="JBBJBU010000001">
    <property type="protein sequence ID" value="KAK7207175.1"/>
    <property type="molecule type" value="Genomic_DNA"/>
</dbReference>
<sequence length="455" mass="49748">MSVSPTEEQVLELALRIRKGSPELGVAKLLISIKALEPEWMLSLARLKTILRSQSAGHADAVPASYSIPEAVKPKLYVDQTVSGPVPNLSLPPTVDVFVSTTRGKGLEAKTAIPATTTIWTEPALVLIPPVSLAQMIPSGQACSFCARPLSSASAALIASCSTCSGRWCSSRCRKADKLHKHIRHGRYTAEWVAIEQYAAEAQWSAVYLYSYAVAAAIFDDGTGVDIKAGIDGLAKISQEIRQKADPQIEQNIFALDNFDILWHDGYKVVNNFFKNFPSPPTYDDFLAGIGMVNINNLDGSIYLLQSHLNHSCEPSVDVKIVSRTTGVKVTAKRDLAKGEELTTTYVDRRLDLKTRRDQLLEGWGFWCTCPRCLREENPVASAPVAEEAATKVDAAADGTDEVADRIADLDVSTSSNSKKKKKNSKSKKKAAKEEPVRLRKKSVTFDETVVQIEI</sequence>
<feature type="region of interest" description="Disordered" evidence="7">
    <location>
        <begin position="407"/>
        <end position="438"/>
    </location>
</feature>
<evidence type="ECO:0000313" key="9">
    <source>
        <dbReference type="EMBL" id="KAK7207175.1"/>
    </source>
</evidence>
<comment type="caution">
    <text evidence="9">The sequence shown here is derived from an EMBL/GenBank/DDBJ whole genome shotgun (WGS) entry which is preliminary data.</text>
</comment>
<dbReference type="PANTHER" id="PTHR46402:SF2">
    <property type="entry name" value="HISTONE-LYSINE N-TRIMETHYLTRANSFERASE SMYD5"/>
    <property type="match status" value="1"/>
</dbReference>